<feature type="transmembrane region" description="Helical" evidence="1">
    <location>
        <begin position="36"/>
        <end position="67"/>
    </location>
</feature>
<proteinExistence type="predicted"/>
<keyword evidence="3" id="KW-1185">Reference proteome</keyword>
<gene>
    <name evidence="2" type="ORF">FC92_GL000758</name>
</gene>
<reference evidence="2 3" key="1">
    <citation type="journal article" date="2015" name="Genome Announc.">
        <title>Expanding the biotechnology potential of lactobacilli through comparative genomics of 213 strains and associated genera.</title>
        <authorList>
            <person name="Sun Z."/>
            <person name="Harris H.M."/>
            <person name="McCann A."/>
            <person name="Guo C."/>
            <person name="Argimon S."/>
            <person name="Zhang W."/>
            <person name="Yang X."/>
            <person name="Jeffery I.B."/>
            <person name="Cooney J.C."/>
            <person name="Kagawa T.F."/>
            <person name="Liu W."/>
            <person name="Song Y."/>
            <person name="Salvetti E."/>
            <person name="Wrobel A."/>
            <person name="Rasinkangas P."/>
            <person name="Parkhill J."/>
            <person name="Rea M.C."/>
            <person name="O'Sullivan O."/>
            <person name="Ritari J."/>
            <person name="Douillard F.P."/>
            <person name="Paul Ross R."/>
            <person name="Yang R."/>
            <person name="Briner A.E."/>
            <person name="Felis G.E."/>
            <person name="de Vos W.M."/>
            <person name="Barrangou R."/>
            <person name="Klaenhammer T.R."/>
            <person name="Caufield P.W."/>
            <person name="Cui Y."/>
            <person name="Zhang H."/>
            <person name="O'Toole P.W."/>
        </authorList>
    </citation>
    <scope>NUCLEOTIDE SEQUENCE [LARGE SCALE GENOMIC DNA]</scope>
    <source>
        <strain evidence="2 3">DSM 19519</strain>
    </source>
</reference>
<evidence type="ECO:0000313" key="3">
    <source>
        <dbReference type="Proteomes" id="UP000051448"/>
    </source>
</evidence>
<feature type="transmembrane region" description="Helical" evidence="1">
    <location>
        <begin position="79"/>
        <end position="99"/>
    </location>
</feature>
<accession>A0A0R1MLX8</accession>
<dbReference type="EMBL" id="AZDX01000021">
    <property type="protein sequence ID" value="KRL06469.1"/>
    <property type="molecule type" value="Genomic_DNA"/>
</dbReference>
<organism evidence="2 3">
    <name type="scientific">Liquorilactobacillus hordei DSM 19519</name>
    <dbReference type="NCBI Taxonomy" id="1423759"/>
    <lineage>
        <taxon>Bacteria</taxon>
        <taxon>Bacillati</taxon>
        <taxon>Bacillota</taxon>
        <taxon>Bacilli</taxon>
        <taxon>Lactobacillales</taxon>
        <taxon>Lactobacillaceae</taxon>
        <taxon>Liquorilactobacillus</taxon>
    </lineage>
</organism>
<keyword evidence="1" id="KW-0472">Membrane</keyword>
<protein>
    <recommendedName>
        <fullName evidence="4">Integral membrane protein</fullName>
    </recommendedName>
</protein>
<dbReference type="PIRSF" id="PIRSF031503">
    <property type="entry name" value="UCP031503_mp"/>
    <property type="match status" value="1"/>
</dbReference>
<feature type="transmembrane region" description="Helical" evidence="1">
    <location>
        <begin position="178"/>
        <end position="201"/>
    </location>
</feature>
<dbReference type="InterPro" id="IPR014564">
    <property type="entry name" value="UCP031503_TM"/>
</dbReference>
<dbReference type="PANTHER" id="PTHR41771">
    <property type="entry name" value="MEMBRANE PROTEIN-RELATED"/>
    <property type="match status" value="1"/>
</dbReference>
<dbReference type="OrthoDB" id="2414035at2"/>
<evidence type="ECO:0000313" key="2">
    <source>
        <dbReference type="EMBL" id="KRL06469.1"/>
    </source>
</evidence>
<dbReference type="STRING" id="1423759.FC92_GL000758"/>
<evidence type="ECO:0008006" key="4">
    <source>
        <dbReference type="Google" id="ProtNLM"/>
    </source>
</evidence>
<comment type="caution">
    <text evidence="2">The sequence shown here is derived from an EMBL/GenBank/DDBJ whole genome shotgun (WGS) entry which is preliminary data.</text>
</comment>
<evidence type="ECO:0000256" key="1">
    <source>
        <dbReference type="SAM" id="Phobius"/>
    </source>
</evidence>
<dbReference type="Pfam" id="PF07907">
    <property type="entry name" value="YibE_F"/>
    <property type="match status" value="1"/>
</dbReference>
<sequence length="255" mass="27476">MNTIVILIIVLALLMVLSGGKRGVSAFFTLIVNFGLLFLTVILIAGGFPPIFVMMFTGITILAIIIYVGNNNETQTNTAFIATLLVLAVMLILIVPMNYLMQIYGFSNEQSEEIEAFNVAIGVNFASIAIATTILSTLGAIAEAAIAVASGMEEIIEQGAAKTVQELRISGRNIGLQIMGMTFNTLFFGMFGGNLALFVLISKLDASFGYYANSKIFASETMLVIYAAISVVLVIWVTIEITVFKTNKMNIAKKP</sequence>
<feature type="transmembrane region" description="Helical" evidence="1">
    <location>
        <begin position="221"/>
        <end position="244"/>
    </location>
</feature>
<dbReference type="InterPro" id="IPR012507">
    <property type="entry name" value="YibE_F"/>
</dbReference>
<name>A0A0R1MLX8_9LACO</name>
<dbReference type="AlphaFoldDB" id="A0A0R1MLX8"/>
<dbReference type="PATRIC" id="fig|1423759.3.peg.799"/>
<dbReference type="PANTHER" id="PTHR41771:SF1">
    <property type="entry name" value="MEMBRANE PROTEIN"/>
    <property type="match status" value="1"/>
</dbReference>
<dbReference type="GeneID" id="98310449"/>
<feature type="transmembrane region" description="Helical" evidence="1">
    <location>
        <begin position="119"/>
        <end position="142"/>
    </location>
</feature>
<keyword evidence="1" id="KW-1133">Transmembrane helix</keyword>
<dbReference type="Proteomes" id="UP000051448">
    <property type="component" value="Unassembled WGS sequence"/>
</dbReference>
<keyword evidence="1" id="KW-0812">Transmembrane</keyword>
<dbReference type="RefSeq" id="WP_057869762.1">
    <property type="nucleotide sequence ID" value="NZ_AZDX01000021.1"/>
</dbReference>